<organism evidence="1">
    <name type="scientific">Thermodesulforhabdus norvegica</name>
    <dbReference type="NCBI Taxonomy" id="39841"/>
    <lineage>
        <taxon>Bacteria</taxon>
        <taxon>Pseudomonadati</taxon>
        <taxon>Thermodesulfobacteriota</taxon>
        <taxon>Syntrophobacteria</taxon>
        <taxon>Syntrophobacterales</taxon>
        <taxon>Thermodesulforhabdaceae</taxon>
        <taxon>Thermodesulforhabdus</taxon>
    </lineage>
</organism>
<dbReference type="EMBL" id="DQZW01000309">
    <property type="protein sequence ID" value="HDL90548.1"/>
    <property type="molecule type" value="Genomic_DNA"/>
</dbReference>
<proteinExistence type="predicted"/>
<protein>
    <submittedName>
        <fullName evidence="1">Uncharacterized protein</fullName>
    </submittedName>
</protein>
<comment type="caution">
    <text evidence="1">The sequence shown here is derived from an EMBL/GenBank/DDBJ whole genome shotgun (WGS) entry which is preliminary data.</text>
</comment>
<dbReference type="AlphaFoldDB" id="A0A7C1AZ26"/>
<dbReference type="Proteomes" id="UP000886355">
    <property type="component" value="Unassembled WGS sequence"/>
</dbReference>
<reference evidence="1" key="1">
    <citation type="journal article" date="2020" name="mSystems">
        <title>Genome- and Community-Level Interaction Insights into Carbon Utilization and Element Cycling Functions of Hydrothermarchaeota in Hydrothermal Sediment.</title>
        <authorList>
            <person name="Zhou Z."/>
            <person name="Liu Y."/>
            <person name="Xu W."/>
            <person name="Pan J."/>
            <person name="Luo Z.H."/>
            <person name="Li M."/>
        </authorList>
    </citation>
    <scope>NUCLEOTIDE SEQUENCE [LARGE SCALE GENOMIC DNA]</scope>
    <source>
        <strain evidence="1">HyVt-19</strain>
    </source>
</reference>
<evidence type="ECO:0000313" key="1">
    <source>
        <dbReference type="EMBL" id="HDL90548.1"/>
    </source>
</evidence>
<gene>
    <name evidence="1" type="ORF">ENG14_06565</name>
</gene>
<accession>A0A7C1AZ26</accession>
<name>A0A7C1AZ26_9BACT</name>
<sequence>MVGDAVSVEDIKTAEAVARNASLNLGRRSAQEIIIDSGSNIITPGELPAMPPMPADEKWEERVWILNDMWHRLRAKAKKEGPPQADTWLEAANELNMHLQHARANRRLSKLKTSELNVKSKFTRAELSRSQARRYWVMRAAMRKFVKAQKMVDYPKGNANWKHLLHPAVRRMLIASTYDSGVATYIENPDGSFDYTQKAEDQHAWMLSTLVKSKYFNFKEKGDKMDATHRALLKAAYLGGRMAVLLDQTKEVEKLLTAWQEVLIAHDANASLSADKRKEFFLEKMGPYPPEYVEEYSRYSLDETKNVLISIKKDQETLQGFLNETKAAIHAPYLPKSKTFIAKMKKRIGNKTGYAGEYGPAVGRLGKIGIIDGATLADYDSQMFGLEQDFETAELQEKNVLQFFKGLGMNIKGMFKPYLDMVNKDHELNVDNWDHLLQGDDAEFNKLIYLLDIIIPPSKEGGKKNFIKGLKSLRNKSKREETSIIQVLSDRQEGSEDAAIIDVFRALQAHLTTRGTTAAISDRKAEQIEAKKNGANIGDVMSEYGGKIVEMAIGSGSSWAERAAGFAALFIGYKAFGMAIKGNTPLAQILRVTGMAAVIEMITKETTGRGILDRFGLDSLASAMEETYEEVLRQDAKENMKDKNITPEAHGAALSELNGVPFSKVIDWYESCDQNGEPLTKKGSKDLFEKMGINLGPIKKKVTWEKEDKDLMAKHVVWETVRHFFKYVGIKEDNHSLTHGKNSLKERWVDMLPIDKMKYSNYDHTNYFKEFGVNKSDITWQMVMQAEIDPSEVNFTKNKTMFGKLKTDVEDVYTSVSEWAMDQVISPGTGHADEFVDNMGQRGKDARKLTSDIFETTKQKAYFGKKHVILWYNEHKYVIRRSADDHWNLLVTGLKMPFKVIYAVDDWAVPWTLKELKIIEESIRSDKLHEVTKDLNASHIASDPTNINSHNPEMNPEFNTFGIEQVSFMDAFENPDGSMSSENDKMHLGYYISVITAQDANVHENDSASNRHSKMITTARKKARKHFFGMGMSYELIDEYMYRIHTVSKTTDPETIYSFYRMPLEGSIELHLQEIGRFADFKNPNRRLGRDPFIVDPSQTSWDNLQRGLLLDMDVTRQIATSVGGYAAQVPRFIFAHMELAGRVVKSIGTTIGGGPDFEAAIDAISKRPQSTRMFIDEYFTSAKSEHMALSEFYKNPLNAKLYRFSLEYAQEEGKGRKLDLGLLEGRPNRNSTDFGGTIYPIGTINYTDMLRFYNDNYSKKPDRQILDAIRGKQRTAPTP</sequence>